<keyword evidence="5" id="KW-1185">Reference proteome</keyword>
<dbReference type="EMBL" id="PGGW01000058">
    <property type="protein sequence ID" value="PJE96501.1"/>
    <property type="molecule type" value="Genomic_DNA"/>
</dbReference>
<dbReference type="InterPro" id="IPR052016">
    <property type="entry name" value="Bact_Sigma-Reg"/>
</dbReference>
<dbReference type="InterPro" id="IPR029016">
    <property type="entry name" value="GAF-like_dom_sf"/>
</dbReference>
<feature type="domain" description="PPM-type phosphatase" evidence="3">
    <location>
        <begin position="284"/>
        <end position="545"/>
    </location>
</feature>
<feature type="compositionally biased region" description="Low complexity" evidence="2">
    <location>
        <begin position="162"/>
        <end position="174"/>
    </location>
</feature>
<evidence type="ECO:0000313" key="5">
    <source>
        <dbReference type="Proteomes" id="UP000230407"/>
    </source>
</evidence>
<dbReference type="Pfam" id="PF07228">
    <property type="entry name" value="SpoIIE"/>
    <property type="match status" value="1"/>
</dbReference>
<feature type="region of interest" description="Disordered" evidence="2">
    <location>
        <begin position="1"/>
        <end position="55"/>
    </location>
</feature>
<dbReference type="AlphaFoldDB" id="A0A2M8LX15"/>
<dbReference type="RefSeq" id="WP_100202993.1">
    <property type="nucleotide sequence ID" value="NZ_PGGW01000058.1"/>
</dbReference>
<sequence length="545" mass="54741">MSARRPPKLAGTNSPAPPSQHTGPPSAVPRGQSVPARPHGPGPDPAPGRGPVPARPAEHLAAVQDRLAGRLSDLTILHGLTERLLRTATLESAVHEVLRAGAALAGARRGLLSLAPAGPAGHPGPPAERPGGVGPGATVGLGLGVADLGQIETVPHGSVPFALLSPEPAESAAPGRGGGEGGGEGGGGGPAGPREVVLPHIGRDARLGPRHREVAARLGCAASYAVALETGTAGRVGAAVWFYDEPARPTERRRHLLRLYARQAAEHLARQLDLARARSALDTVREGLLPGRLPRVPGVRLAVRHRTGPCGGDWGDWYDALPLPDGGLALSVGTVTGSGADASAAAGRLRAALRAYAVLEGEDPVAVLSDLEVLLRLTEPARAATVLFGYAEPAPPPPASAPGAAPGAAAGGARIVLAGAGHCPPLVVGPRRTELAETALSAPLGMLTCWEAPGVELELAAGETLLLYGDGLLRRTGEPLDRAVDLLRSAAERAAPTVRDDPGALADHLLRALAPVGGNTGDGAAGDGAAGDGAAGDAVLLAARF</sequence>
<evidence type="ECO:0000259" key="3">
    <source>
        <dbReference type="SMART" id="SM00331"/>
    </source>
</evidence>
<dbReference type="Gene3D" id="3.60.40.10">
    <property type="entry name" value="PPM-type phosphatase domain"/>
    <property type="match status" value="1"/>
</dbReference>
<dbReference type="GO" id="GO:0016791">
    <property type="term" value="F:phosphatase activity"/>
    <property type="evidence" value="ECO:0007669"/>
    <property type="project" value="TreeGrafter"/>
</dbReference>
<name>A0A2M8LX15_9ACTN</name>
<feature type="region of interest" description="Disordered" evidence="2">
    <location>
        <begin position="115"/>
        <end position="138"/>
    </location>
</feature>
<dbReference type="PANTHER" id="PTHR43156">
    <property type="entry name" value="STAGE II SPORULATION PROTEIN E-RELATED"/>
    <property type="match status" value="1"/>
</dbReference>
<dbReference type="PANTHER" id="PTHR43156:SF2">
    <property type="entry name" value="STAGE II SPORULATION PROTEIN E"/>
    <property type="match status" value="1"/>
</dbReference>
<keyword evidence="1" id="KW-0378">Hydrolase</keyword>
<proteinExistence type="predicted"/>
<dbReference type="InterPro" id="IPR036457">
    <property type="entry name" value="PPM-type-like_dom_sf"/>
</dbReference>
<feature type="compositionally biased region" description="Polar residues" evidence="2">
    <location>
        <begin position="11"/>
        <end position="23"/>
    </location>
</feature>
<feature type="region of interest" description="Disordered" evidence="2">
    <location>
        <begin position="159"/>
        <end position="194"/>
    </location>
</feature>
<dbReference type="InterPro" id="IPR001932">
    <property type="entry name" value="PPM-type_phosphatase-like_dom"/>
</dbReference>
<organism evidence="4 5">
    <name type="scientific">Streptomyces carminius</name>
    <dbReference type="NCBI Taxonomy" id="2665496"/>
    <lineage>
        <taxon>Bacteria</taxon>
        <taxon>Bacillati</taxon>
        <taxon>Actinomycetota</taxon>
        <taxon>Actinomycetes</taxon>
        <taxon>Kitasatosporales</taxon>
        <taxon>Streptomycetaceae</taxon>
        <taxon>Streptomyces</taxon>
    </lineage>
</organism>
<evidence type="ECO:0000256" key="1">
    <source>
        <dbReference type="ARBA" id="ARBA00022801"/>
    </source>
</evidence>
<evidence type="ECO:0000313" key="4">
    <source>
        <dbReference type="EMBL" id="PJE96501.1"/>
    </source>
</evidence>
<protein>
    <recommendedName>
        <fullName evidence="3">PPM-type phosphatase domain-containing protein</fullName>
    </recommendedName>
</protein>
<comment type="caution">
    <text evidence="4">The sequence shown here is derived from an EMBL/GenBank/DDBJ whole genome shotgun (WGS) entry which is preliminary data.</text>
</comment>
<evidence type="ECO:0000256" key="2">
    <source>
        <dbReference type="SAM" id="MobiDB-lite"/>
    </source>
</evidence>
<accession>A0A2M8LX15</accession>
<feature type="compositionally biased region" description="Pro residues" evidence="2">
    <location>
        <begin position="38"/>
        <end position="54"/>
    </location>
</feature>
<dbReference type="SMART" id="SM00331">
    <property type="entry name" value="PP2C_SIG"/>
    <property type="match status" value="1"/>
</dbReference>
<dbReference type="Gene3D" id="3.30.450.40">
    <property type="match status" value="1"/>
</dbReference>
<dbReference type="Proteomes" id="UP000230407">
    <property type="component" value="Unassembled WGS sequence"/>
</dbReference>
<feature type="compositionally biased region" description="Gly residues" evidence="2">
    <location>
        <begin position="175"/>
        <end position="191"/>
    </location>
</feature>
<gene>
    <name evidence="4" type="ORF">CUT44_18605</name>
</gene>
<reference evidence="4 5" key="1">
    <citation type="submission" date="2017-11" db="EMBL/GenBank/DDBJ databases">
        <title>Streptomyces carmine sp. nov., a novel actinomycete isolated from Sophora alopecuroides in Xinjiang, China.</title>
        <authorList>
            <person name="Wang Y."/>
            <person name="Luo X."/>
            <person name="Wan C."/>
            <person name="Zhang L."/>
        </authorList>
    </citation>
    <scope>NUCLEOTIDE SEQUENCE [LARGE SCALE GENOMIC DNA]</scope>
    <source>
        <strain evidence="4 5">TRM SA0054</strain>
    </source>
</reference>